<protein>
    <submittedName>
        <fullName evidence="2">Uncharacterized protein</fullName>
    </submittedName>
</protein>
<dbReference type="Proteomes" id="UP001164746">
    <property type="component" value="Chromosome 12"/>
</dbReference>
<dbReference type="EMBL" id="CP111023">
    <property type="protein sequence ID" value="WAR21359.1"/>
    <property type="molecule type" value="Genomic_DNA"/>
</dbReference>
<keyword evidence="1" id="KW-1133">Transmembrane helix</keyword>
<evidence type="ECO:0000313" key="3">
    <source>
        <dbReference type="Proteomes" id="UP001164746"/>
    </source>
</evidence>
<gene>
    <name evidence="2" type="ORF">MAR_015333</name>
</gene>
<sequence>MGFLCHQIGKVGFDTKLDKQGLLVDGELFRDLGPGLAGQDVFQLQVQFLLFLYQQLLLHDFFRLCDQSLLQCVDLLDVLKLARHADVLQSLVVLDLALVQRRLLDLDLLVQQSKLVISTYKLGSKNVTLADHLVKLLLLSHTLGVRLRDDLEQFSFLSFLSLNLCFECFLLFLDTLVVEVLLHEEGLLRLDLLLELVNLLVDDLPLLLSLLLVVLNLLFQVLLALLMQLHKAQLLRCSAHSLQHLLVKQVFVGLGLGCKHKDELALFILEVERKKWKKCRLGNSPSSGGRQCVRLQPSNSLIEPSYTYSPSPVSGDMVSQQQELGKQNCESYQRPLETLASASTFLSAALKTSRDSKC</sequence>
<feature type="transmembrane region" description="Helical" evidence="1">
    <location>
        <begin position="206"/>
        <end position="226"/>
    </location>
</feature>
<proteinExistence type="predicted"/>
<accession>A0ABY7FJ54</accession>
<evidence type="ECO:0000313" key="2">
    <source>
        <dbReference type="EMBL" id="WAR21359.1"/>
    </source>
</evidence>
<keyword evidence="3" id="KW-1185">Reference proteome</keyword>
<reference evidence="2" key="1">
    <citation type="submission" date="2022-11" db="EMBL/GenBank/DDBJ databases">
        <title>Centuries of genome instability and evolution in soft-shell clam transmissible cancer (bioRxiv).</title>
        <authorList>
            <person name="Hart S.F.M."/>
            <person name="Yonemitsu M.A."/>
            <person name="Giersch R.M."/>
            <person name="Beal B.F."/>
            <person name="Arriagada G."/>
            <person name="Davis B.W."/>
            <person name="Ostrander E.A."/>
            <person name="Goff S.P."/>
            <person name="Metzger M.J."/>
        </authorList>
    </citation>
    <scope>NUCLEOTIDE SEQUENCE</scope>
    <source>
        <strain evidence="2">MELC-2E11</strain>
        <tissue evidence="2">Siphon/mantle</tissue>
    </source>
</reference>
<organism evidence="2 3">
    <name type="scientific">Mya arenaria</name>
    <name type="common">Soft-shell clam</name>
    <dbReference type="NCBI Taxonomy" id="6604"/>
    <lineage>
        <taxon>Eukaryota</taxon>
        <taxon>Metazoa</taxon>
        <taxon>Spiralia</taxon>
        <taxon>Lophotrochozoa</taxon>
        <taxon>Mollusca</taxon>
        <taxon>Bivalvia</taxon>
        <taxon>Autobranchia</taxon>
        <taxon>Heteroconchia</taxon>
        <taxon>Euheterodonta</taxon>
        <taxon>Imparidentia</taxon>
        <taxon>Neoheterodontei</taxon>
        <taxon>Myida</taxon>
        <taxon>Myoidea</taxon>
        <taxon>Myidae</taxon>
        <taxon>Mya</taxon>
    </lineage>
</organism>
<keyword evidence="1" id="KW-0472">Membrane</keyword>
<keyword evidence="1" id="KW-0812">Transmembrane</keyword>
<feature type="transmembrane region" description="Helical" evidence="1">
    <location>
        <begin position="154"/>
        <end position="173"/>
    </location>
</feature>
<name>A0ABY7FJ54_MYAAR</name>
<evidence type="ECO:0000256" key="1">
    <source>
        <dbReference type="SAM" id="Phobius"/>
    </source>
</evidence>